<keyword evidence="3" id="KW-1185">Reference proteome</keyword>
<dbReference type="EMBL" id="FOJA01000001">
    <property type="protein sequence ID" value="SEV87554.1"/>
    <property type="molecule type" value="Genomic_DNA"/>
</dbReference>
<dbReference type="RefSeq" id="WP_089667152.1">
    <property type="nucleotide sequence ID" value="NZ_FOJA01000001.1"/>
</dbReference>
<sequence length="69" mass="6636">MASTKSLAALTAAGVVTIAVLVGGSAAGLPATAESLPAGVTAGLVAVLVLAVVVTGVTSAEQTRRTPYW</sequence>
<organism evidence="2 3">
    <name type="scientific">Halobacterium jilantaiense</name>
    <dbReference type="NCBI Taxonomy" id="355548"/>
    <lineage>
        <taxon>Archaea</taxon>
        <taxon>Methanobacteriati</taxon>
        <taxon>Methanobacteriota</taxon>
        <taxon>Stenosarchaea group</taxon>
        <taxon>Halobacteria</taxon>
        <taxon>Halobacteriales</taxon>
        <taxon>Halobacteriaceae</taxon>
        <taxon>Halobacterium</taxon>
    </lineage>
</organism>
<protein>
    <submittedName>
        <fullName evidence="2">Uncharacterized protein</fullName>
    </submittedName>
</protein>
<keyword evidence="1" id="KW-0812">Transmembrane</keyword>
<name>A0A1I0MHS9_9EURY</name>
<proteinExistence type="predicted"/>
<evidence type="ECO:0000313" key="3">
    <source>
        <dbReference type="Proteomes" id="UP000198518"/>
    </source>
</evidence>
<keyword evidence="1" id="KW-0472">Membrane</keyword>
<accession>A0A1I0MHS9</accession>
<feature type="transmembrane region" description="Helical" evidence="1">
    <location>
        <begin position="36"/>
        <end position="57"/>
    </location>
</feature>
<dbReference type="AlphaFoldDB" id="A0A1I0MHS9"/>
<evidence type="ECO:0000313" key="2">
    <source>
        <dbReference type="EMBL" id="SEV87554.1"/>
    </source>
</evidence>
<gene>
    <name evidence="2" type="ORF">SAMN04487945_0056</name>
</gene>
<keyword evidence="1" id="KW-1133">Transmembrane helix</keyword>
<evidence type="ECO:0000256" key="1">
    <source>
        <dbReference type="SAM" id="Phobius"/>
    </source>
</evidence>
<dbReference type="Proteomes" id="UP000198518">
    <property type="component" value="Unassembled WGS sequence"/>
</dbReference>
<reference evidence="2 3" key="1">
    <citation type="submission" date="2016-10" db="EMBL/GenBank/DDBJ databases">
        <authorList>
            <person name="de Groot N.N."/>
        </authorList>
    </citation>
    <scope>NUCLEOTIDE SEQUENCE [LARGE SCALE GENOMIC DNA]</scope>
    <source>
        <strain evidence="2 3">CGMCC 1.5337</strain>
    </source>
</reference>